<comment type="caution">
    <text evidence="6">The sequence shown here is derived from an EMBL/GenBank/DDBJ whole genome shotgun (WGS) entry which is preliminary data.</text>
</comment>
<evidence type="ECO:0000256" key="4">
    <source>
        <dbReference type="ARBA" id="ARBA00023163"/>
    </source>
</evidence>
<dbReference type="SUPFAM" id="SSF53850">
    <property type="entry name" value="Periplasmic binding protein-like II"/>
    <property type="match status" value="1"/>
</dbReference>
<keyword evidence="7" id="KW-1185">Reference proteome</keyword>
<dbReference type="InterPro" id="IPR005119">
    <property type="entry name" value="LysR_subst-bd"/>
</dbReference>
<dbReference type="PROSITE" id="PS50931">
    <property type="entry name" value="HTH_LYSR"/>
    <property type="match status" value="1"/>
</dbReference>
<dbReference type="SUPFAM" id="SSF46785">
    <property type="entry name" value="Winged helix' DNA-binding domain"/>
    <property type="match status" value="1"/>
</dbReference>
<evidence type="ECO:0000256" key="2">
    <source>
        <dbReference type="ARBA" id="ARBA00023015"/>
    </source>
</evidence>
<dbReference type="PANTHER" id="PTHR30126">
    <property type="entry name" value="HTH-TYPE TRANSCRIPTIONAL REGULATOR"/>
    <property type="match status" value="1"/>
</dbReference>
<dbReference type="EMBL" id="ARXX01000095">
    <property type="protein sequence ID" value="MBF5058369.1"/>
    <property type="molecule type" value="Genomic_DNA"/>
</dbReference>
<dbReference type="PANTHER" id="PTHR30126:SF94">
    <property type="entry name" value="LYSR FAMILY TRANSCRIPTIONAL REGULATOR"/>
    <property type="match status" value="1"/>
</dbReference>
<keyword evidence="2" id="KW-0805">Transcription regulation</keyword>
<proteinExistence type="inferred from homology"/>
<dbReference type="RefSeq" id="WP_194866338.1">
    <property type="nucleotide sequence ID" value="NZ_ARXX01000095.1"/>
</dbReference>
<evidence type="ECO:0000256" key="3">
    <source>
        <dbReference type="ARBA" id="ARBA00023125"/>
    </source>
</evidence>
<dbReference type="Proteomes" id="UP000662703">
    <property type="component" value="Unassembled WGS sequence"/>
</dbReference>
<evidence type="ECO:0000313" key="7">
    <source>
        <dbReference type="Proteomes" id="UP000662703"/>
    </source>
</evidence>
<protein>
    <submittedName>
        <fullName evidence="6">LysR family transcriptional regulator</fullName>
    </submittedName>
</protein>
<feature type="domain" description="HTH lysR-type" evidence="5">
    <location>
        <begin position="4"/>
        <end position="61"/>
    </location>
</feature>
<dbReference type="Gene3D" id="3.40.190.10">
    <property type="entry name" value="Periplasmic binding protein-like II"/>
    <property type="match status" value="2"/>
</dbReference>
<evidence type="ECO:0000313" key="6">
    <source>
        <dbReference type="EMBL" id="MBF5058369.1"/>
    </source>
</evidence>
<dbReference type="InterPro" id="IPR000847">
    <property type="entry name" value="LysR_HTH_N"/>
</dbReference>
<dbReference type="PRINTS" id="PR00039">
    <property type="entry name" value="HTHLYSR"/>
</dbReference>
<accession>A0ABS0AW51</accession>
<organism evidence="6 7">
    <name type="scientific">Alloalcanivorax profundimaris</name>
    <dbReference type="NCBI Taxonomy" id="2735259"/>
    <lineage>
        <taxon>Bacteria</taxon>
        <taxon>Pseudomonadati</taxon>
        <taxon>Pseudomonadota</taxon>
        <taxon>Gammaproteobacteria</taxon>
        <taxon>Oceanospirillales</taxon>
        <taxon>Alcanivoracaceae</taxon>
        <taxon>Alloalcanivorax</taxon>
    </lineage>
</organism>
<evidence type="ECO:0000256" key="1">
    <source>
        <dbReference type="ARBA" id="ARBA00009437"/>
    </source>
</evidence>
<gene>
    <name evidence="6" type="ORF">Y5W_03663</name>
</gene>
<sequence>MNDTTLRQWRLFLAVAETGSVAAAARRVALTQPAVSQGLAQLEDRLGERLFDRVGRGLHLNGAGRRLLPEARALLDQVERCERLFQTPRLEVELAATHTLGNYYLPPLLAAFRARHPAARVRLDVVNTRTAVARLLALETELALVEGPVSHRLLAVRHWRDDTLVRVAAPALAASLGPDSSDWPWVMREPGSGTRAVIEARLGEAFPPTERLLQMGAGEAVRQALLAGAGVGYVSRLAAARALQDGRLVPVPGEGESLRRPLYLLRHRQRPPGEGERALEALLLESGDQGSSP</sequence>
<name>A0ABS0AW51_9GAMM</name>
<dbReference type="Pfam" id="PF03466">
    <property type="entry name" value="LysR_substrate"/>
    <property type="match status" value="1"/>
</dbReference>
<dbReference type="Pfam" id="PF00126">
    <property type="entry name" value="HTH_1"/>
    <property type="match status" value="1"/>
</dbReference>
<keyword evidence="3" id="KW-0238">DNA-binding</keyword>
<keyword evidence="4" id="KW-0804">Transcription</keyword>
<dbReference type="Gene3D" id="1.10.10.10">
    <property type="entry name" value="Winged helix-like DNA-binding domain superfamily/Winged helix DNA-binding domain"/>
    <property type="match status" value="1"/>
</dbReference>
<evidence type="ECO:0000259" key="5">
    <source>
        <dbReference type="PROSITE" id="PS50931"/>
    </source>
</evidence>
<dbReference type="InterPro" id="IPR036390">
    <property type="entry name" value="WH_DNA-bd_sf"/>
</dbReference>
<dbReference type="InterPro" id="IPR036388">
    <property type="entry name" value="WH-like_DNA-bd_sf"/>
</dbReference>
<reference evidence="6 7" key="1">
    <citation type="submission" date="2012-09" db="EMBL/GenBank/DDBJ databases">
        <title>Genome Sequence of alkane-degrading Bacterium Alcanivorax sp. 521-1.</title>
        <authorList>
            <person name="Lai Q."/>
            <person name="Shao Z."/>
        </authorList>
    </citation>
    <scope>NUCLEOTIDE SEQUENCE [LARGE SCALE GENOMIC DNA]</scope>
    <source>
        <strain evidence="6 7">521-1</strain>
    </source>
</reference>
<comment type="similarity">
    <text evidence="1">Belongs to the LysR transcriptional regulatory family.</text>
</comment>